<reference evidence="2 3" key="1">
    <citation type="submission" date="2020-03" db="EMBL/GenBank/DDBJ databases">
        <title>Genomic Encyclopedia of Type Strains, Phase IV (KMG-IV): sequencing the most valuable type-strain genomes for metagenomic binning, comparative biology and taxonomic classification.</title>
        <authorList>
            <person name="Goeker M."/>
        </authorList>
    </citation>
    <scope>NUCLEOTIDE SEQUENCE [LARGE SCALE GENOMIC DNA]</scope>
    <source>
        <strain evidence="2 3">DSM 102865</strain>
    </source>
</reference>
<evidence type="ECO:0000256" key="1">
    <source>
        <dbReference type="SAM" id="SignalP"/>
    </source>
</evidence>
<evidence type="ECO:0000313" key="3">
    <source>
        <dbReference type="Proteomes" id="UP001179181"/>
    </source>
</evidence>
<organism evidence="2 3">
    <name type="scientific">Dyadobacter arcticus</name>
    <dbReference type="NCBI Taxonomy" id="1078754"/>
    <lineage>
        <taxon>Bacteria</taxon>
        <taxon>Pseudomonadati</taxon>
        <taxon>Bacteroidota</taxon>
        <taxon>Cytophagia</taxon>
        <taxon>Cytophagales</taxon>
        <taxon>Spirosomataceae</taxon>
        <taxon>Dyadobacter</taxon>
    </lineage>
</organism>
<dbReference type="EMBL" id="JAASQJ010000002">
    <property type="protein sequence ID" value="NIJ52612.1"/>
    <property type="molecule type" value="Genomic_DNA"/>
</dbReference>
<feature type="signal peptide" evidence="1">
    <location>
        <begin position="1"/>
        <end position="21"/>
    </location>
</feature>
<protein>
    <submittedName>
        <fullName evidence="2">Conjugative transposon TraN protein</fullName>
    </submittedName>
</protein>
<dbReference type="RefSeq" id="WP_167269186.1">
    <property type="nucleotide sequence ID" value="NZ_JAASQJ010000002.1"/>
</dbReference>
<keyword evidence="3" id="KW-1185">Reference proteome</keyword>
<dbReference type="InterPro" id="IPR022298">
    <property type="entry name" value="Conjug_transposon_TraN"/>
</dbReference>
<comment type="caution">
    <text evidence="2">The sequence shown here is derived from an EMBL/GenBank/DDBJ whole genome shotgun (WGS) entry which is preliminary data.</text>
</comment>
<sequence>MRTFLLCQLLLCLLIIPNGFCQVMETSIIEPFPLEVTTNKTTHLIFPFSIKSVDRGSKDLLAQKAAGVENILQVKAARAGLNPTNLTVITADGKLFSFAVEYASEPLNLNIQVSPPFEQIAQLGTDAINEDEVSKVAETVGTNSDRNISIKDKSSQAELFISGLYIEEGLLVYKVDLINNSSIRYDIENFRFFLRDRKHPKRTAIQESEIKPFHIRGDTSAVAPHSSHSFIYVLPKMTIPDKKYLAIQVQEKNGGRHLNLRVRNKHILKAVPIKQYPYYQF</sequence>
<feature type="chain" id="PRO_5045500124" evidence="1">
    <location>
        <begin position="22"/>
        <end position="281"/>
    </location>
</feature>
<evidence type="ECO:0000313" key="2">
    <source>
        <dbReference type="EMBL" id="NIJ52612.1"/>
    </source>
</evidence>
<keyword evidence="1" id="KW-0732">Signal</keyword>
<accession>A0ABX0UII7</accession>
<name>A0ABX0UII7_9BACT</name>
<proteinExistence type="predicted"/>
<gene>
    <name evidence="2" type="ORF">FHS68_001782</name>
</gene>
<dbReference type="Pfam" id="PF13595">
    <property type="entry name" value="DUF4138"/>
    <property type="match status" value="1"/>
</dbReference>
<dbReference type="Proteomes" id="UP001179181">
    <property type="component" value="Unassembled WGS sequence"/>
</dbReference>
<dbReference type="NCBIfam" id="TIGR03780">
    <property type="entry name" value="Bac_Flav_CT_N"/>
    <property type="match status" value="1"/>
</dbReference>